<dbReference type="InterPro" id="IPR009060">
    <property type="entry name" value="UBA-like_sf"/>
</dbReference>
<dbReference type="AlphaFoldDB" id="A0A2R2MT16"/>
<dbReference type="FunFam" id="3.10.20.90:FF:000320">
    <property type="entry name" value="Predicted protein"/>
    <property type="match status" value="1"/>
</dbReference>
<feature type="region of interest" description="Disordered" evidence="1">
    <location>
        <begin position="225"/>
        <end position="255"/>
    </location>
</feature>
<dbReference type="InterPro" id="IPR000270">
    <property type="entry name" value="PB1_dom"/>
</dbReference>
<dbReference type="RefSeq" id="XP_023933389.1">
    <property type="nucleotide sequence ID" value="XM_024077621.1"/>
</dbReference>
<proteinExistence type="predicted"/>
<dbReference type="GeneID" id="112042683"/>
<evidence type="ECO:0000313" key="3">
    <source>
        <dbReference type="Proteomes" id="UP000085678"/>
    </source>
</evidence>
<accession>A0A2R2MT16</accession>
<dbReference type="SUPFAM" id="SSF54277">
    <property type="entry name" value="CAD &amp; PB1 domains"/>
    <property type="match status" value="1"/>
</dbReference>
<dbReference type="SMART" id="SM00666">
    <property type="entry name" value="PB1"/>
    <property type="match status" value="1"/>
</dbReference>
<keyword evidence="3" id="KW-1185">Reference proteome</keyword>
<dbReference type="STRING" id="7574.A0A2R2MT16"/>
<feature type="domain" description="PB1" evidence="2">
    <location>
        <begin position="6"/>
        <end position="101"/>
    </location>
</feature>
<dbReference type="OrthoDB" id="441278at2759"/>
<dbReference type="GO" id="GO:0035973">
    <property type="term" value="P:aggrephagy"/>
    <property type="evidence" value="ECO:0007669"/>
    <property type="project" value="TreeGrafter"/>
</dbReference>
<dbReference type="InParanoid" id="A0A2R2MT16"/>
<dbReference type="GO" id="GO:0016235">
    <property type="term" value="C:aggresome"/>
    <property type="evidence" value="ECO:0007669"/>
    <property type="project" value="TreeGrafter"/>
</dbReference>
<name>A0A2R2MT16_LINAN</name>
<dbReference type="GO" id="GO:0007032">
    <property type="term" value="P:endosome organization"/>
    <property type="evidence" value="ECO:0007669"/>
    <property type="project" value="TreeGrafter"/>
</dbReference>
<dbReference type="KEGG" id="lak:112042683"/>
<evidence type="ECO:0000259" key="2">
    <source>
        <dbReference type="PROSITE" id="PS51745"/>
    </source>
</evidence>
<dbReference type="InterPro" id="IPR052260">
    <property type="entry name" value="Autophagy_Rcpt_SigReg"/>
</dbReference>
<sequence>MFAAAALRVKANLEEKDSNTESEIRRFTVEQQSSESTLFSGLKQKVSEVFPALQNSQKFKLYWKDPEEGEKIAFSSEEEMKEALSQAQSKDGTFNIYVKRDEKPDPQQAMTDSNSPVLKAFRDGARAGWDDSFGTPDSEKRKRHPWGHYGRHWGGRGRHGCRGRGRGPWGPMQPPPFHPGFEEVRPSFPPSFYMEEGTDGHPPFSPPPHMMRGMCHGWGRMHPYMKPHAKNDEEKTAQGGTADKEGENNRETPDVNLCFFESGPTGSDPQGAGEDGSEVDWSFGEPGRFGHHGHGFGHGHLGHRGHRGWCHYMHQLHQDFDHCPRCTTTEFPQAEENQKEKEASSDCDAMDIDTSTLEGATKQQMGYKDKEFSEGHEAKISKGLRNLELRGYRNDNGWLSRLLVEHQGDVRKVLEVIKPREN</sequence>
<dbReference type="PROSITE" id="PS51745">
    <property type="entry name" value="PB1"/>
    <property type="match status" value="1"/>
</dbReference>
<dbReference type="GO" id="GO:0070530">
    <property type="term" value="F:K63-linked polyubiquitin modification-dependent protein binding"/>
    <property type="evidence" value="ECO:0007669"/>
    <property type="project" value="TreeGrafter"/>
</dbReference>
<dbReference type="PANTHER" id="PTHR15090">
    <property type="entry name" value="SEQUESTOSOME 1-RELATED"/>
    <property type="match status" value="1"/>
</dbReference>
<feature type="region of interest" description="Disordered" evidence="1">
    <location>
        <begin position="126"/>
        <end position="172"/>
    </location>
</feature>
<reference evidence="4" key="1">
    <citation type="submission" date="2025-08" db="UniProtKB">
        <authorList>
            <consortium name="RefSeq"/>
        </authorList>
    </citation>
    <scope>IDENTIFICATION</scope>
    <source>
        <tissue evidence="4">Gonads</tissue>
    </source>
</reference>
<dbReference type="PANTHER" id="PTHR15090:SF0">
    <property type="entry name" value="SEQUESTOSOME-1"/>
    <property type="match status" value="1"/>
</dbReference>
<feature type="compositionally biased region" description="Basic residues" evidence="1">
    <location>
        <begin position="141"/>
        <end position="165"/>
    </location>
</feature>
<dbReference type="SUPFAM" id="SSF46934">
    <property type="entry name" value="UBA-like"/>
    <property type="match status" value="1"/>
</dbReference>
<feature type="compositionally biased region" description="Basic and acidic residues" evidence="1">
    <location>
        <begin position="229"/>
        <end position="253"/>
    </location>
</feature>
<dbReference type="InterPro" id="IPR053793">
    <property type="entry name" value="PB1-like"/>
</dbReference>
<dbReference type="GO" id="GO:0005080">
    <property type="term" value="F:protein kinase C binding"/>
    <property type="evidence" value="ECO:0007669"/>
    <property type="project" value="TreeGrafter"/>
</dbReference>
<dbReference type="GO" id="GO:0044753">
    <property type="term" value="C:amphisome"/>
    <property type="evidence" value="ECO:0007669"/>
    <property type="project" value="TreeGrafter"/>
</dbReference>
<organism evidence="3 4">
    <name type="scientific">Lingula anatina</name>
    <name type="common">Brachiopod</name>
    <name type="synonym">Lingula unguis</name>
    <dbReference type="NCBI Taxonomy" id="7574"/>
    <lineage>
        <taxon>Eukaryota</taxon>
        <taxon>Metazoa</taxon>
        <taxon>Spiralia</taxon>
        <taxon>Lophotrochozoa</taxon>
        <taxon>Brachiopoda</taxon>
        <taxon>Linguliformea</taxon>
        <taxon>Lingulata</taxon>
        <taxon>Lingulida</taxon>
        <taxon>Linguloidea</taxon>
        <taxon>Lingulidae</taxon>
        <taxon>Lingula</taxon>
    </lineage>
</organism>
<evidence type="ECO:0000256" key="1">
    <source>
        <dbReference type="SAM" id="MobiDB-lite"/>
    </source>
</evidence>
<dbReference type="Proteomes" id="UP000085678">
    <property type="component" value="Unplaced"/>
</dbReference>
<dbReference type="GO" id="GO:0000423">
    <property type="term" value="P:mitophagy"/>
    <property type="evidence" value="ECO:0007669"/>
    <property type="project" value="TreeGrafter"/>
</dbReference>
<protein>
    <submittedName>
        <fullName evidence="4">Uncharacterized protein LOC112042683</fullName>
    </submittedName>
</protein>
<dbReference type="Gene3D" id="1.10.8.10">
    <property type="entry name" value="DNA helicase RuvA subunit, C-terminal domain"/>
    <property type="match status" value="1"/>
</dbReference>
<dbReference type="Pfam" id="PF00564">
    <property type="entry name" value="PB1"/>
    <property type="match status" value="1"/>
</dbReference>
<evidence type="ECO:0000313" key="4">
    <source>
        <dbReference type="RefSeq" id="XP_023933389.1"/>
    </source>
</evidence>
<feature type="region of interest" description="Disordered" evidence="1">
    <location>
        <begin position="261"/>
        <end position="280"/>
    </location>
</feature>
<gene>
    <name evidence="4" type="primary">LOC112042683</name>
</gene>
<dbReference type="Gene3D" id="3.10.20.90">
    <property type="entry name" value="Phosphatidylinositol 3-kinase Catalytic Subunit, Chain A, domain 1"/>
    <property type="match status" value="1"/>
</dbReference>